<feature type="transmembrane region" description="Helical" evidence="1">
    <location>
        <begin position="49"/>
        <end position="71"/>
    </location>
</feature>
<sequence>MLMKILMLCLLNIFWLSSYIFNPLSLGFLILMQTIVTCLLSRILSNSSWMSMTLFLVMVGGLMIVFIYMTSISSNEVFLFPKLKFSLQIIVIWILILNLNFKNNFNNDSLFNMDIFNKEFYKIFLPLNTQSSIFSFLYLLFTLMIIVYLMEMNKGPLRKKY</sequence>
<evidence type="ECO:0000313" key="2">
    <source>
        <dbReference type="EMBL" id="AWU48867.1"/>
    </source>
</evidence>
<proteinExistence type="predicted"/>
<feature type="transmembrane region" description="Helical" evidence="1">
    <location>
        <begin position="20"/>
        <end position="43"/>
    </location>
</feature>
<protein>
    <submittedName>
        <fullName evidence="2">NADH dehydrogenase subunit 6</fullName>
    </submittedName>
</protein>
<keyword evidence="2" id="KW-0496">Mitochondrion</keyword>
<name>A0A2U9QJH9_BLAOC</name>
<organism evidence="2">
    <name type="scientific">Blastopsylla occidentalis</name>
    <name type="common">Eucalyptus psyllid</name>
    <dbReference type="NCBI Taxonomy" id="121832"/>
    <lineage>
        <taxon>Eukaryota</taxon>
        <taxon>Metazoa</taxon>
        <taxon>Ecdysozoa</taxon>
        <taxon>Arthropoda</taxon>
        <taxon>Hexapoda</taxon>
        <taxon>Insecta</taxon>
        <taxon>Pterygota</taxon>
        <taxon>Neoptera</taxon>
        <taxon>Paraneoptera</taxon>
        <taxon>Hemiptera</taxon>
        <taxon>Sternorrhyncha</taxon>
        <taxon>Psylloidea</taxon>
        <taxon>Aphalaridae</taxon>
        <taxon>Blastopsylla</taxon>
    </lineage>
</organism>
<dbReference type="EMBL" id="MG989221">
    <property type="protein sequence ID" value="AWU48867.1"/>
    <property type="molecule type" value="Genomic_DNA"/>
</dbReference>
<feature type="transmembrane region" description="Helical" evidence="1">
    <location>
        <begin position="132"/>
        <end position="150"/>
    </location>
</feature>
<dbReference type="AlphaFoldDB" id="A0A2U9QJH9"/>
<geneLocation type="mitochondrion" evidence="2"/>
<keyword evidence="1" id="KW-1133">Transmembrane helix</keyword>
<gene>
    <name evidence="2" type="primary">nad6</name>
</gene>
<accession>A0A2U9QJH9</accession>
<keyword evidence="1" id="KW-0812">Transmembrane</keyword>
<keyword evidence="1" id="KW-0472">Membrane</keyword>
<reference evidence="2" key="1">
    <citation type="submission" date="2018-02" db="EMBL/GenBank/DDBJ databases">
        <title>Resolving the psyllid tree of life: Phylogenomic analysis of the superfamily Psylloidea (Hemiptera).</title>
        <authorList>
            <person name="Percy D.M."/>
            <person name="Sveinsson S."/>
            <person name="Lemmon A.R."/>
            <person name="Lemmon E.M."/>
            <person name="Ouvrard D."/>
            <person name="Burckhardt D."/>
        </authorList>
    </citation>
    <scope>NUCLEOTIDE SEQUENCE</scope>
    <source>
        <strain evidence="2">DP2.nwbl.00853_circ</strain>
    </source>
</reference>
<feature type="transmembrane region" description="Helical" evidence="1">
    <location>
        <begin position="83"/>
        <end position="101"/>
    </location>
</feature>
<evidence type="ECO:0000256" key="1">
    <source>
        <dbReference type="SAM" id="Phobius"/>
    </source>
</evidence>